<evidence type="ECO:0000256" key="2">
    <source>
        <dbReference type="ARBA" id="ARBA00004154"/>
    </source>
</evidence>
<dbReference type="Gene3D" id="3.40.30.10">
    <property type="entry name" value="Glutaredoxin"/>
    <property type="match status" value="1"/>
</dbReference>
<name>A0ABD2LE04_9BILA</name>
<dbReference type="PANTHER" id="PTHR43986:SF1">
    <property type="entry name" value="ELONGATION FACTOR 1-GAMMA"/>
    <property type="match status" value="1"/>
</dbReference>
<evidence type="ECO:0000256" key="14">
    <source>
        <dbReference type="ARBA" id="ARBA00023187"/>
    </source>
</evidence>
<feature type="compositionally biased region" description="Basic and acidic residues" evidence="21">
    <location>
        <begin position="689"/>
        <end position="720"/>
    </location>
</feature>
<evidence type="ECO:0000256" key="10">
    <source>
        <dbReference type="ARBA" id="ARBA00022928"/>
    </source>
</evidence>
<evidence type="ECO:0000256" key="7">
    <source>
        <dbReference type="ARBA" id="ARBA00022728"/>
    </source>
</evidence>
<dbReference type="Gene3D" id="1.20.1050.10">
    <property type="match status" value="1"/>
</dbReference>
<feature type="domain" description="EF-1-gamma C-terminal" evidence="23">
    <location>
        <begin position="739"/>
        <end position="898"/>
    </location>
</feature>
<evidence type="ECO:0000256" key="22">
    <source>
        <dbReference type="SAM" id="Phobius"/>
    </source>
</evidence>
<dbReference type="Proteomes" id="UP001620626">
    <property type="component" value="Unassembled WGS sequence"/>
</dbReference>
<evidence type="ECO:0000256" key="9">
    <source>
        <dbReference type="ARBA" id="ARBA00022917"/>
    </source>
</evidence>
<dbReference type="GO" id="GO:0006702">
    <property type="term" value="P:androgen biosynthetic process"/>
    <property type="evidence" value="ECO:0007669"/>
    <property type="project" value="UniProtKB-ARBA"/>
</dbReference>
<dbReference type="SMART" id="SM01183">
    <property type="entry name" value="EF1G"/>
    <property type="match status" value="1"/>
</dbReference>
<dbReference type="Gene3D" id="3.30.70.1010">
    <property type="entry name" value="Translation elongation factor EF1B, gamma chain, conserved domain"/>
    <property type="match status" value="1"/>
</dbReference>
<dbReference type="SUPFAM" id="SSF47616">
    <property type="entry name" value="GST C-terminal domain-like"/>
    <property type="match status" value="1"/>
</dbReference>
<keyword evidence="12" id="KW-0560">Oxidoreductase</keyword>
<evidence type="ECO:0000256" key="20">
    <source>
        <dbReference type="SAM" id="Coils"/>
    </source>
</evidence>
<dbReference type="FunFam" id="3.30.70.1010:FF:000001">
    <property type="entry name" value="Elongation factor 1-gamma 1"/>
    <property type="match status" value="1"/>
</dbReference>
<organism evidence="25 26">
    <name type="scientific">Heterodera trifolii</name>
    <dbReference type="NCBI Taxonomy" id="157864"/>
    <lineage>
        <taxon>Eukaryota</taxon>
        <taxon>Metazoa</taxon>
        <taxon>Ecdysozoa</taxon>
        <taxon>Nematoda</taxon>
        <taxon>Chromadorea</taxon>
        <taxon>Rhabditida</taxon>
        <taxon>Tylenchina</taxon>
        <taxon>Tylenchomorpha</taxon>
        <taxon>Tylenchoidea</taxon>
        <taxon>Heteroderidae</taxon>
        <taxon>Heteroderinae</taxon>
        <taxon>Heterodera</taxon>
    </lineage>
</organism>
<evidence type="ECO:0000256" key="11">
    <source>
        <dbReference type="ARBA" id="ARBA00022989"/>
    </source>
</evidence>
<proteinExistence type="inferred from homology"/>
<evidence type="ECO:0000256" key="12">
    <source>
        <dbReference type="ARBA" id="ARBA00023002"/>
    </source>
</evidence>
<feature type="region of interest" description="Disordered" evidence="21">
    <location>
        <begin position="683"/>
        <end position="729"/>
    </location>
</feature>
<dbReference type="GO" id="GO:0006397">
    <property type="term" value="P:mRNA processing"/>
    <property type="evidence" value="ECO:0007669"/>
    <property type="project" value="UniProtKB-KW"/>
</dbReference>
<dbReference type="PROSITE" id="PS50040">
    <property type="entry name" value="EF1G_C"/>
    <property type="match status" value="1"/>
</dbReference>
<evidence type="ECO:0000259" key="23">
    <source>
        <dbReference type="PROSITE" id="PS50040"/>
    </source>
</evidence>
<dbReference type="GO" id="GO:0047751">
    <property type="term" value="F:3-oxo-5-alpha-steroid 4-dehydrogenase (NADP+) activity"/>
    <property type="evidence" value="ECO:0007669"/>
    <property type="project" value="UniProtKB-EC"/>
</dbReference>
<dbReference type="PANTHER" id="PTHR43986">
    <property type="entry name" value="ELONGATION FACTOR 1-GAMMA"/>
    <property type="match status" value="1"/>
</dbReference>
<feature type="coiled-coil region" evidence="20">
    <location>
        <begin position="392"/>
        <end position="419"/>
    </location>
</feature>
<evidence type="ECO:0000256" key="3">
    <source>
        <dbReference type="ARBA" id="ARBA00007742"/>
    </source>
</evidence>
<feature type="domain" description="GST C-terminal" evidence="24">
    <location>
        <begin position="544"/>
        <end position="670"/>
    </location>
</feature>
<dbReference type="Pfam" id="PF05700">
    <property type="entry name" value="BCAS2"/>
    <property type="match status" value="1"/>
</dbReference>
<comment type="subcellular location">
    <subcellularLocation>
        <location evidence="2">Microsome membrane</location>
        <topology evidence="2">Multi-pass membrane protein</topology>
    </subcellularLocation>
    <subcellularLocation>
        <location evidence="1">Nucleus</location>
    </subcellularLocation>
</comment>
<keyword evidence="8 19" id="KW-0251">Elongation factor</keyword>
<dbReference type="EC" id="1.3.1.22" evidence="4"/>
<dbReference type="SUPFAM" id="SSF89942">
    <property type="entry name" value="eEF1-gamma domain"/>
    <property type="match status" value="1"/>
</dbReference>
<keyword evidence="13 22" id="KW-0472">Membrane</keyword>
<dbReference type="GO" id="GO:0008380">
    <property type="term" value="P:RNA splicing"/>
    <property type="evidence" value="ECO:0007669"/>
    <property type="project" value="UniProtKB-KW"/>
</dbReference>
<keyword evidence="10" id="KW-0726">Sexual differentiation</keyword>
<protein>
    <recommendedName>
        <fullName evidence="4">3-oxo-5alpha-steroid 4-dehydrogenase (NADP(+))</fullName>
        <ecNumber evidence="4">1.3.1.22</ecNumber>
    </recommendedName>
    <alternativeName>
        <fullName evidence="16">eEF-1B gamma</fullName>
    </alternativeName>
</protein>
<evidence type="ECO:0000256" key="21">
    <source>
        <dbReference type="SAM" id="MobiDB-lite"/>
    </source>
</evidence>
<evidence type="ECO:0000259" key="24">
    <source>
        <dbReference type="PROSITE" id="PS50405"/>
    </source>
</evidence>
<dbReference type="InterPro" id="IPR050802">
    <property type="entry name" value="EF-GSTs"/>
</dbReference>
<keyword evidence="7" id="KW-0747">Spliceosome</keyword>
<evidence type="ECO:0000256" key="8">
    <source>
        <dbReference type="ARBA" id="ARBA00022768"/>
    </source>
</evidence>
<evidence type="ECO:0000256" key="5">
    <source>
        <dbReference type="ARBA" id="ARBA00022664"/>
    </source>
</evidence>
<dbReference type="InterPro" id="IPR008409">
    <property type="entry name" value="SPF27"/>
</dbReference>
<gene>
    <name evidence="25" type="ORF">niasHT_013555</name>
</gene>
<keyword evidence="9 19" id="KW-0648">Protein biosynthesis</keyword>
<keyword evidence="11 22" id="KW-1133">Transmembrane helix</keyword>
<evidence type="ECO:0000313" key="26">
    <source>
        <dbReference type="Proteomes" id="UP001620626"/>
    </source>
</evidence>
<dbReference type="GO" id="GO:0005681">
    <property type="term" value="C:spliceosomal complex"/>
    <property type="evidence" value="ECO:0007669"/>
    <property type="project" value="UniProtKB-KW"/>
</dbReference>
<dbReference type="EMBL" id="JBICBT010000446">
    <property type="protein sequence ID" value="KAL3113445.1"/>
    <property type="molecule type" value="Genomic_DNA"/>
</dbReference>
<keyword evidence="6 22" id="KW-0812">Transmembrane</keyword>
<dbReference type="InterPro" id="IPR010987">
    <property type="entry name" value="Glutathione-S-Trfase_C-like"/>
</dbReference>
<evidence type="ECO:0000256" key="1">
    <source>
        <dbReference type="ARBA" id="ARBA00004123"/>
    </source>
</evidence>
<evidence type="ECO:0000313" key="25">
    <source>
        <dbReference type="EMBL" id="KAL3113445.1"/>
    </source>
</evidence>
<accession>A0ABD2LE04</accession>
<evidence type="ECO:0000256" key="15">
    <source>
        <dbReference type="ARBA" id="ARBA00023242"/>
    </source>
</evidence>
<sequence length="898" mass="102247">MLASALITFVTFTFFGMRASYGRYAALSFFSKIAIPARIGWFLQEMPSFVLPTFAVCWQLTVRSLPPVNAIVLLMFITHYFQRSFVYPFLIKGGKAIPAHLFSLGFIFCTWNGLIQGFYHANCAVYSSDHFWTFGALIGLPLFALGMFINIQSDQILRDLRKPNESGYKIPHGAMFEFVSCANFFGEIVEWFGYALFAQSRVAWAFALFTAANTMPRAKEHHRWYLEHFSDYPKKRSAENRPSNTVNELPMLPAIKPANSDGIVLDALPYIDDQQYTDEHRQLALQLIQAECKKFPMTKNYLRNLPEPDYDKFTTPRIMEHQAKMANKQEIEKIDLLRYEVPSPANTSRSGNKKAWLGAIDNCRAQLSNQSLRKMNLELLDEFGPEAFLRSNQHLKKQVEKEEAELFKLRSQLYELNARRKRSQLDAGEKLAALGQTWVELVTKNAAMVVIRGSDLYANGYRRSRSPDKKNTMTAKLYGNQDNFRVKKVLIAAKLSGKDIKAIPQLPPTNLFPLGQAPAFDDGKVCLFGAEAISKYLLGTGSIYLPQNPELDQWIGWTASSLQPNVLSYVLPCVSAAKVDQNALDTAKNELLAQLSLFDQILLPKTYLVGERLSLADISVAIDLLPAYQYVMGEEARKGLMNVNRWFQTVISQPGVREVIGEFSFIKDPLTFDEKEYNKLVNAAGQPGKKKEPKPEKQKGAKEEKPKSAKEEKPKKKAKEEADEEMDAADEAIAAQPKFSDPLAALPPGSFVMDSFKRVYSNEDTATKAIPYFWDNFDPTNYSIWFSEYKYPEELKLVYMSCNLIGGMFQRLEKMKKHAFASVCLFGTDNNSTISGIWIWRGQQLAFELCQDWQVDYESYEWKKLEPGNEADKKMVNEYFMWEGDFGGKKFNQGKIFK</sequence>
<dbReference type="InterPro" id="IPR001104">
    <property type="entry name" value="3-oxo-5_a-steroid_4-DH_C"/>
</dbReference>
<dbReference type="InterPro" id="IPR001662">
    <property type="entry name" value="EF1B_G_C"/>
</dbReference>
<keyword evidence="5" id="KW-0507">mRNA processing</keyword>
<feature type="transmembrane region" description="Helical" evidence="22">
    <location>
        <begin position="97"/>
        <end position="119"/>
    </location>
</feature>
<dbReference type="FunFam" id="1.20.1050.10:FF:000006">
    <property type="entry name" value="Elongation factor 1 gamma"/>
    <property type="match status" value="1"/>
</dbReference>
<dbReference type="InterPro" id="IPR036433">
    <property type="entry name" value="EF1B_G_C_sf"/>
</dbReference>
<dbReference type="Pfam" id="PF00647">
    <property type="entry name" value="EF1G"/>
    <property type="match status" value="1"/>
</dbReference>
<evidence type="ECO:0000256" key="19">
    <source>
        <dbReference type="PROSITE-ProRule" id="PRU00519"/>
    </source>
</evidence>
<dbReference type="PROSITE" id="PS50244">
    <property type="entry name" value="S5A_REDUCTASE"/>
    <property type="match status" value="1"/>
</dbReference>
<evidence type="ECO:0000256" key="4">
    <source>
        <dbReference type="ARBA" id="ARBA00012049"/>
    </source>
</evidence>
<evidence type="ECO:0000256" key="17">
    <source>
        <dbReference type="ARBA" id="ARBA00048292"/>
    </source>
</evidence>
<dbReference type="Pfam" id="PF02544">
    <property type="entry name" value="Steroid_dh"/>
    <property type="match status" value="1"/>
</dbReference>
<dbReference type="FunFam" id="1.20.120.1630:FF:000002">
    <property type="entry name" value="Steroid 5 alpha-reductase 1"/>
    <property type="match status" value="1"/>
</dbReference>
<feature type="transmembrane region" description="Helical" evidence="22">
    <location>
        <begin position="49"/>
        <end position="76"/>
    </location>
</feature>
<dbReference type="GO" id="GO:0003746">
    <property type="term" value="F:translation elongation factor activity"/>
    <property type="evidence" value="ECO:0007669"/>
    <property type="project" value="UniProtKB-UniRule"/>
</dbReference>
<dbReference type="CDD" id="cd03181">
    <property type="entry name" value="GST_C_EF1Bgamma_like"/>
    <property type="match status" value="1"/>
</dbReference>
<dbReference type="AlphaFoldDB" id="A0ABD2LE04"/>
<feature type="transmembrane region" description="Helical" evidence="22">
    <location>
        <begin position="131"/>
        <end position="151"/>
    </location>
</feature>
<reference evidence="25 26" key="1">
    <citation type="submission" date="2024-10" db="EMBL/GenBank/DDBJ databases">
        <authorList>
            <person name="Kim D."/>
        </authorList>
    </citation>
    <scope>NUCLEOTIDE SEQUENCE [LARGE SCALE GENOMIC DNA]</scope>
    <source>
        <strain evidence="25">BH-2024</strain>
    </source>
</reference>
<comment type="caution">
    <text evidence="25">The sequence shown here is derived from an EMBL/GenBank/DDBJ whole genome shotgun (WGS) entry which is preliminary data.</text>
</comment>
<evidence type="ECO:0000256" key="13">
    <source>
        <dbReference type="ARBA" id="ARBA00023136"/>
    </source>
</evidence>
<keyword evidence="14" id="KW-0508">mRNA splicing</keyword>
<keyword evidence="20" id="KW-0175">Coiled coil</keyword>
<comment type="similarity">
    <text evidence="3">Belongs to the steroid 5-alpha reductase family.</text>
</comment>
<keyword evidence="15" id="KW-0539">Nucleus</keyword>
<dbReference type="InterPro" id="IPR004046">
    <property type="entry name" value="GST_C"/>
</dbReference>
<comment type="catalytic activity">
    <reaction evidence="18">
        <text>17beta-hydroxy-5alpha-androstan-3-one + NADP(+) = testosterone + NADPH + H(+)</text>
        <dbReference type="Rhea" id="RHEA:50820"/>
        <dbReference type="ChEBI" id="CHEBI:15378"/>
        <dbReference type="ChEBI" id="CHEBI:16330"/>
        <dbReference type="ChEBI" id="CHEBI:17347"/>
        <dbReference type="ChEBI" id="CHEBI:57783"/>
        <dbReference type="ChEBI" id="CHEBI:58349"/>
        <dbReference type="EC" id="1.3.1.22"/>
    </reaction>
    <physiologicalReaction direction="right-to-left" evidence="18">
        <dbReference type="Rhea" id="RHEA:50822"/>
    </physiologicalReaction>
</comment>
<dbReference type="PROSITE" id="PS50405">
    <property type="entry name" value="GST_CTER"/>
    <property type="match status" value="1"/>
</dbReference>
<dbReference type="GO" id="GO:0007548">
    <property type="term" value="P:sex differentiation"/>
    <property type="evidence" value="ECO:0007669"/>
    <property type="project" value="UniProtKB-KW"/>
</dbReference>
<comment type="catalytic activity">
    <reaction evidence="17">
        <text>5alpha-pregnane-3,20-dione + NADP(+) = progesterone + NADPH + H(+)</text>
        <dbReference type="Rhea" id="RHEA:21952"/>
        <dbReference type="ChEBI" id="CHEBI:15378"/>
        <dbReference type="ChEBI" id="CHEBI:17026"/>
        <dbReference type="ChEBI" id="CHEBI:28952"/>
        <dbReference type="ChEBI" id="CHEBI:57783"/>
        <dbReference type="ChEBI" id="CHEBI:58349"/>
        <dbReference type="EC" id="1.3.1.22"/>
    </reaction>
    <physiologicalReaction direction="right-to-left" evidence="17">
        <dbReference type="Rhea" id="RHEA:21954"/>
    </physiologicalReaction>
</comment>
<dbReference type="InterPro" id="IPR036282">
    <property type="entry name" value="Glutathione-S-Trfase_C_sf"/>
</dbReference>
<evidence type="ECO:0000256" key="18">
    <source>
        <dbReference type="ARBA" id="ARBA00049397"/>
    </source>
</evidence>
<dbReference type="Pfam" id="PF00043">
    <property type="entry name" value="GST_C"/>
    <property type="match status" value="1"/>
</dbReference>
<evidence type="ECO:0000256" key="16">
    <source>
        <dbReference type="ARBA" id="ARBA00030426"/>
    </source>
</evidence>
<keyword evidence="10" id="KW-0221">Differentiation</keyword>
<evidence type="ECO:0000256" key="6">
    <source>
        <dbReference type="ARBA" id="ARBA00022692"/>
    </source>
</evidence>
<keyword evidence="26" id="KW-1185">Reference proteome</keyword>